<sequence>MKRGESMEEEYYEEIEVAAALEGVPEVSEAPNLAHFNRPLGSKAEPHFLKMMEQMTPLIGRLTQEVAPQGQLKSHRIQDSINKGT</sequence>
<evidence type="ECO:0000313" key="2">
    <source>
        <dbReference type="Proteomes" id="UP000765509"/>
    </source>
</evidence>
<reference evidence="1" key="1">
    <citation type="submission" date="2021-03" db="EMBL/GenBank/DDBJ databases">
        <title>Draft genome sequence of rust myrtle Austropuccinia psidii MF-1, a brazilian biotype.</title>
        <authorList>
            <person name="Quecine M.C."/>
            <person name="Pachon D.M.R."/>
            <person name="Bonatelli M.L."/>
            <person name="Correr F.H."/>
            <person name="Franceschini L.M."/>
            <person name="Leite T.F."/>
            <person name="Margarido G.R.A."/>
            <person name="Almeida C.A."/>
            <person name="Ferrarezi J.A."/>
            <person name="Labate C.A."/>
        </authorList>
    </citation>
    <scope>NUCLEOTIDE SEQUENCE</scope>
    <source>
        <strain evidence="1">MF-1</strain>
    </source>
</reference>
<gene>
    <name evidence="1" type="ORF">O181_026837</name>
</gene>
<protein>
    <submittedName>
        <fullName evidence="1">Uncharacterized protein</fullName>
    </submittedName>
</protein>
<proteinExistence type="predicted"/>
<comment type="caution">
    <text evidence="1">The sequence shown here is derived from an EMBL/GenBank/DDBJ whole genome shotgun (WGS) entry which is preliminary data.</text>
</comment>
<keyword evidence="2" id="KW-1185">Reference proteome</keyword>
<organism evidence="1 2">
    <name type="scientific">Austropuccinia psidii MF-1</name>
    <dbReference type="NCBI Taxonomy" id="1389203"/>
    <lineage>
        <taxon>Eukaryota</taxon>
        <taxon>Fungi</taxon>
        <taxon>Dikarya</taxon>
        <taxon>Basidiomycota</taxon>
        <taxon>Pucciniomycotina</taxon>
        <taxon>Pucciniomycetes</taxon>
        <taxon>Pucciniales</taxon>
        <taxon>Sphaerophragmiaceae</taxon>
        <taxon>Austropuccinia</taxon>
    </lineage>
</organism>
<dbReference type="AlphaFoldDB" id="A0A9Q3H149"/>
<accession>A0A9Q3H149</accession>
<evidence type="ECO:0000313" key="1">
    <source>
        <dbReference type="EMBL" id="MBW0487122.1"/>
    </source>
</evidence>
<name>A0A9Q3H149_9BASI</name>
<dbReference type="Proteomes" id="UP000765509">
    <property type="component" value="Unassembled WGS sequence"/>
</dbReference>
<dbReference type="EMBL" id="AVOT02008985">
    <property type="protein sequence ID" value="MBW0487122.1"/>
    <property type="molecule type" value="Genomic_DNA"/>
</dbReference>